<dbReference type="InterPro" id="IPR006015">
    <property type="entry name" value="Universal_stress_UspA"/>
</dbReference>
<evidence type="ECO:0000313" key="4">
    <source>
        <dbReference type="Proteomes" id="UP000051735"/>
    </source>
</evidence>
<dbReference type="EMBL" id="AZGN01000007">
    <property type="protein sequence ID" value="KRM34247.1"/>
    <property type="molecule type" value="Genomic_DNA"/>
</dbReference>
<name>A0ABR5PRU7_9LACO</name>
<accession>A0ABR5PRU7</accession>
<evidence type="ECO:0000259" key="2">
    <source>
        <dbReference type="Pfam" id="PF00582"/>
    </source>
</evidence>
<organism evidence="3 4">
    <name type="scientific">Lactobacillus intestinalis DSM 6629</name>
    <dbReference type="NCBI Taxonomy" id="1423761"/>
    <lineage>
        <taxon>Bacteria</taxon>
        <taxon>Bacillati</taxon>
        <taxon>Bacillota</taxon>
        <taxon>Bacilli</taxon>
        <taxon>Lactobacillales</taxon>
        <taxon>Lactobacillaceae</taxon>
        <taxon>Lactobacillus</taxon>
    </lineage>
</organism>
<dbReference type="CDD" id="cd00293">
    <property type="entry name" value="USP-like"/>
    <property type="match status" value="1"/>
</dbReference>
<dbReference type="InterPro" id="IPR006016">
    <property type="entry name" value="UspA"/>
</dbReference>
<dbReference type="Pfam" id="PF00582">
    <property type="entry name" value="Usp"/>
    <property type="match status" value="1"/>
</dbReference>
<dbReference type="Gene3D" id="3.40.50.620">
    <property type="entry name" value="HUPs"/>
    <property type="match status" value="1"/>
</dbReference>
<reference evidence="3 4" key="1">
    <citation type="journal article" date="2015" name="Genome Announc.">
        <title>Expanding the biotechnology potential of lactobacilli through comparative genomics of 213 strains and associated genera.</title>
        <authorList>
            <person name="Sun Z."/>
            <person name="Harris H.M."/>
            <person name="McCann A."/>
            <person name="Guo C."/>
            <person name="Argimon S."/>
            <person name="Zhang W."/>
            <person name="Yang X."/>
            <person name="Jeffery I.B."/>
            <person name="Cooney J.C."/>
            <person name="Kagawa T.F."/>
            <person name="Liu W."/>
            <person name="Song Y."/>
            <person name="Salvetti E."/>
            <person name="Wrobel A."/>
            <person name="Rasinkangas P."/>
            <person name="Parkhill J."/>
            <person name="Rea M.C."/>
            <person name="O'Sullivan O."/>
            <person name="Ritari J."/>
            <person name="Douillard F.P."/>
            <person name="Paul Ross R."/>
            <person name="Yang R."/>
            <person name="Briner A.E."/>
            <person name="Felis G.E."/>
            <person name="de Vos W.M."/>
            <person name="Barrangou R."/>
            <person name="Klaenhammer T.R."/>
            <person name="Caufield P.W."/>
            <person name="Cui Y."/>
            <person name="Zhang H."/>
            <person name="O'Toole P.W."/>
        </authorList>
    </citation>
    <scope>NUCLEOTIDE SEQUENCE [LARGE SCALE GENOMIC DNA]</scope>
    <source>
        <strain evidence="3 4">DSM 6629</strain>
    </source>
</reference>
<dbReference type="InterPro" id="IPR014729">
    <property type="entry name" value="Rossmann-like_a/b/a_fold"/>
</dbReference>
<keyword evidence="4" id="KW-1185">Reference proteome</keyword>
<proteinExistence type="inferred from homology"/>
<dbReference type="Proteomes" id="UP000051735">
    <property type="component" value="Unassembled WGS sequence"/>
</dbReference>
<dbReference type="PANTHER" id="PTHR46268:SF6">
    <property type="entry name" value="UNIVERSAL STRESS PROTEIN UP12"/>
    <property type="match status" value="1"/>
</dbReference>
<comment type="similarity">
    <text evidence="1">Belongs to the universal stress protein A family.</text>
</comment>
<evidence type="ECO:0000256" key="1">
    <source>
        <dbReference type="ARBA" id="ARBA00008791"/>
    </source>
</evidence>
<feature type="domain" description="UspA" evidence="2">
    <location>
        <begin position="10"/>
        <end position="151"/>
    </location>
</feature>
<comment type="caution">
    <text evidence="3">The sequence shown here is derived from an EMBL/GenBank/DDBJ whole genome shotgun (WGS) entry which is preliminary data.</text>
</comment>
<sequence>MKSMAEKKESILVPVDGSESAERAFDKAVKIAIADNAHVDVLNVIDTRQFMGEMQDTLISGDTIYQMTQDAEEYLKSLKKWAHDNFNFDDIDYHICYGSPKRIISYDFIKDHHDDLIVMGATGLNAVERMLMGSVTEYVNQHALADVLIVRTDIDNNPIKPTMRKN</sequence>
<dbReference type="PANTHER" id="PTHR46268">
    <property type="entry name" value="STRESS RESPONSE PROTEIN NHAX"/>
    <property type="match status" value="1"/>
</dbReference>
<dbReference type="SUPFAM" id="SSF52402">
    <property type="entry name" value="Adenine nucleotide alpha hydrolases-like"/>
    <property type="match status" value="1"/>
</dbReference>
<dbReference type="PRINTS" id="PR01438">
    <property type="entry name" value="UNVRSLSTRESS"/>
</dbReference>
<evidence type="ECO:0000313" key="3">
    <source>
        <dbReference type="EMBL" id="KRM34247.1"/>
    </source>
</evidence>
<gene>
    <name evidence="3" type="ORF">FC44_GL000214</name>
</gene>
<protein>
    <submittedName>
        <fullName evidence="3">Universal stress protein UspA</fullName>
    </submittedName>
</protein>